<dbReference type="Gene3D" id="2.40.170.20">
    <property type="entry name" value="TonB-dependent receptor, beta-barrel domain"/>
    <property type="match status" value="1"/>
</dbReference>
<evidence type="ECO:0000256" key="5">
    <source>
        <dbReference type="ARBA" id="ARBA00022729"/>
    </source>
</evidence>
<dbReference type="InterPro" id="IPR036942">
    <property type="entry name" value="Beta-barrel_TonB_sf"/>
</dbReference>
<dbReference type="GO" id="GO:0009279">
    <property type="term" value="C:cell outer membrane"/>
    <property type="evidence" value="ECO:0007669"/>
    <property type="project" value="UniProtKB-SubCell"/>
</dbReference>
<dbReference type="Gene3D" id="2.170.130.10">
    <property type="entry name" value="TonB-dependent receptor, plug domain"/>
    <property type="match status" value="1"/>
</dbReference>
<comment type="similarity">
    <text evidence="8">Belongs to the TonB-dependent receptor family.</text>
</comment>
<reference evidence="10" key="1">
    <citation type="submission" date="2023-08" db="EMBL/GenBank/DDBJ databases">
        <title>Comparative genomics and taxonomic characterization of three novel marine species of genus Marivirga.</title>
        <authorList>
            <person name="Muhammad N."/>
            <person name="Kim S.-G."/>
        </authorList>
    </citation>
    <scope>NUCLEOTIDE SEQUENCE</scope>
    <source>
        <strain evidence="10">BKB1-2</strain>
    </source>
</reference>
<gene>
    <name evidence="10" type="ORF">QYS47_33250</name>
</gene>
<evidence type="ECO:0000313" key="10">
    <source>
        <dbReference type="EMBL" id="WNB17212.1"/>
    </source>
</evidence>
<name>A0AA51X3R2_9BACT</name>
<feature type="domain" description="TonB-dependent receptor plug" evidence="9">
    <location>
        <begin position="252"/>
        <end position="331"/>
    </location>
</feature>
<dbReference type="RefSeq" id="WP_322346591.1">
    <property type="nucleotide sequence ID" value="NZ_CP129968.2"/>
</dbReference>
<dbReference type="PANTHER" id="PTHR30069:SF29">
    <property type="entry name" value="HEMOGLOBIN AND HEMOGLOBIN-HAPTOGLOBIN-BINDING PROTEIN 1-RELATED"/>
    <property type="match status" value="1"/>
</dbReference>
<keyword evidence="4 8" id="KW-0812">Transmembrane</keyword>
<dbReference type="InterPro" id="IPR039426">
    <property type="entry name" value="TonB-dep_rcpt-like"/>
</dbReference>
<evidence type="ECO:0000256" key="2">
    <source>
        <dbReference type="ARBA" id="ARBA00022448"/>
    </source>
</evidence>
<dbReference type="InterPro" id="IPR037066">
    <property type="entry name" value="Plug_dom_sf"/>
</dbReference>
<keyword evidence="3 8" id="KW-1134">Transmembrane beta strand</keyword>
<dbReference type="EMBL" id="CP129968">
    <property type="protein sequence ID" value="WNB17212.1"/>
    <property type="molecule type" value="Genomic_DNA"/>
</dbReference>
<dbReference type="GO" id="GO:0044718">
    <property type="term" value="P:siderophore transmembrane transport"/>
    <property type="evidence" value="ECO:0007669"/>
    <property type="project" value="TreeGrafter"/>
</dbReference>
<evidence type="ECO:0000256" key="8">
    <source>
        <dbReference type="PROSITE-ProRule" id="PRU01360"/>
    </source>
</evidence>
<dbReference type="KEGG" id="marp:QYS47_33250"/>
<evidence type="ECO:0000259" key="9">
    <source>
        <dbReference type="Pfam" id="PF07715"/>
    </source>
</evidence>
<dbReference type="Proteomes" id="UP001232019">
    <property type="component" value="Chromosome"/>
</dbReference>
<accession>A0AA51X3R2</accession>
<evidence type="ECO:0000256" key="7">
    <source>
        <dbReference type="ARBA" id="ARBA00023237"/>
    </source>
</evidence>
<dbReference type="InterPro" id="IPR008969">
    <property type="entry name" value="CarboxyPept-like_regulatory"/>
</dbReference>
<protein>
    <submittedName>
        <fullName evidence="10">TonB-dependent receptor</fullName>
    </submittedName>
</protein>
<keyword evidence="5" id="KW-0732">Signal</keyword>
<dbReference type="InterPro" id="IPR012910">
    <property type="entry name" value="Plug_dom"/>
</dbReference>
<evidence type="ECO:0000256" key="6">
    <source>
        <dbReference type="ARBA" id="ARBA00023136"/>
    </source>
</evidence>
<keyword evidence="6 8" id="KW-0472">Membrane</keyword>
<dbReference type="PANTHER" id="PTHR30069">
    <property type="entry name" value="TONB-DEPENDENT OUTER MEMBRANE RECEPTOR"/>
    <property type="match status" value="1"/>
</dbReference>
<evidence type="ECO:0000256" key="4">
    <source>
        <dbReference type="ARBA" id="ARBA00022692"/>
    </source>
</evidence>
<keyword evidence="10" id="KW-0675">Receptor</keyword>
<keyword evidence="7 8" id="KW-0998">Cell outer membrane</keyword>
<dbReference type="Pfam" id="PF07715">
    <property type="entry name" value="Plug"/>
    <property type="match status" value="1"/>
</dbReference>
<evidence type="ECO:0000256" key="3">
    <source>
        <dbReference type="ARBA" id="ARBA00022452"/>
    </source>
</evidence>
<dbReference type="SUPFAM" id="SSF49464">
    <property type="entry name" value="Carboxypeptidase regulatory domain-like"/>
    <property type="match status" value="1"/>
</dbReference>
<dbReference type="SUPFAM" id="SSF56935">
    <property type="entry name" value="Porins"/>
    <property type="match status" value="1"/>
</dbReference>
<keyword evidence="2 8" id="KW-0813">Transport</keyword>
<organism evidence="10">
    <name type="scientific">Marivirga arenosa</name>
    <dbReference type="NCBI Taxonomy" id="3059076"/>
    <lineage>
        <taxon>Bacteria</taxon>
        <taxon>Pseudomonadati</taxon>
        <taxon>Bacteroidota</taxon>
        <taxon>Cytophagia</taxon>
        <taxon>Cytophagales</taxon>
        <taxon>Marivirgaceae</taxon>
        <taxon>Marivirga</taxon>
    </lineage>
</organism>
<evidence type="ECO:0000256" key="1">
    <source>
        <dbReference type="ARBA" id="ARBA00004571"/>
    </source>
</evidence>
<dbReference type="AlphaFoldDB" id="A0AA51X3R2"/>
<dbReference type="PROSITE" id="PS52016">
    <property type="entry name" value="TONB_DEPENDENT_REC_3"/>
    <property type="match status" value="1"/>
</dbReference>
<proteinExistence type="inferred from homology"/>
<dbReference type="GO" id="GO:0015344">
    <property type="term" value="F:siderophore uptake transmembrane transporter activity"/>
    <property type="evidence" value="ECO:0007669"/>
    <property type="project" value="TreeGrafter"/>
</dbReference>
<comment type="subcellular location">
    <subcellularLocation>
        <location evidence="1 8">Cell outer membrane</location>
        <topology evidence="1 8">Multi-pass membrane protein</topology>
    </subcellularLocation>
</comment>
<sequence>MRTIFLSIVLLSFISNQLKSQNLLTDRVTIDQSYDSISFNQLANLIERKSSFKLKYKEAWIENKFLSINQGEYTIEELMDNCLSQLELRYLLYEPNFIVLLKSPPQNFTYQQEKTGNKNTSPLVLGQVELGLDSAKLTGYINSAEDSKPISGALITSNTGIQEVTSSNGYYELKLPVGYNRVSFKALGISDLDVELVLNSSSKLDINLFRDFLQLEEVSVSATRPDENISDNTAGSERMTLEEIEKIPPFLGEADVIKSLSSLPGVGNSGETSAGFNVRGSSGSENLILIDNGILYNGGHLFGLYGSVNSDAISSVELFKGIMPAEYGGRTSSILKMELRDGRNAENLNGYGGVGIIASRLSINTPIIKDKSSLSSSIRAAYPNIITSFLEARDLNTSSSAFGDFNLSYKHNISDKSFIKASAYKSLDRFNLRDEVILNYDNNLLSLNYGNNITNNLFLDFHYSYSRYNYSFGENDINESYNLDAYVQNHKFLTSIETTIFDIHDIKAGVEAIEYNVNSGAIKEVVGNAENTFSYPNQEAYSVSTFITDRFSPVKKIDVLIGLRSSYYSKEVSENQVGLDPRFSINYKINRKNSVKFGYNRSRQFIHLLSNTASITPFDLWRLSNDNINPSVANQISLGYFKNFNSNNIETSVEGFYKESDNFLDFRNGANLLGTDNIDEEVIQGEARAYGIEFYAKRKVGKLTGWLSYTWLRSFERILGENSSETINNGEFFPTFYDQPHNVNSLINIVFSRRFDMSLNFVYSSGRPITFPNSFYEFNGAIVANYPERNNSRIPDYHRLDISFNLGTTLRKYKMIEANWSLIIYNVYGRRNPYSVFFRTNQSMSTIDAFRLSVIGVPIPALSYNFKF</sequence>